<reference evidence="2" key="1">
    <citation type="submission" date="2022-01" db="UniProtKB">
        <authorList>
            <consortium name="EnsemblMetazoa"/>
        </authorList>
    </citation>
    <scope>IDENTIFICATION</scope>
</reference>
<keyword evidence="3" id="KW-1185">Reference proteome</keyword>
<name>A0A8I6RDR7_CIMLE</name>
<evidence type="ECO:0000313" key="2">
    <source>
        <dbReference type="EnsemblMetazoa" id="XP_014242882.2"/>
    </source>
</evidence>
<dbReference type="GeneID" id="106662941"/>
<dbReference type="RefSeq" id="XP_014242882.2">
    <property type="nucleotide sequence ID" value="XM_014387396.2"/>
</dbReference>
<dbReference type="OrthoDB" id="6617610at2759"/>
<sequence length="185" mass="20962">MKSETVLLLLLVGWSSGRSYEGKELIPYRILRFGDKLVLTKCDRGRGCKKSNGFATVPWGSPMDGHNMKVICPMQDDYLESKDLSSLHVPEWMKTHEDPVGRCPVRLKRVVDHNRVWPPELIAVECACERSRCTMRGSHVCYTVYIARSVIRKEEGLVKELVAVDCICAAQRARLIKLSVPEMVS</sequence>
<feature type="signal peptide" evidence="1">
    <location>
        <begin position="1"/>
        <end position="19"/>
    </location>
</feature>
<evidence type="ECO:0000313" key="3">
    <source>
        <dbReference type="Proteomes" id="UP000494040"/>
    </source>
</evidence>
<dbReference type="EnsemblMetazoa" id="XM_014387396.2">
    <property type="protein sequence ID" value="XP_014242882.2"/>
    <property type="gene ID" value="LOC106662941"/>
</dbReference>
<protein>
    <submittedName>
        <fullName evidence="2">Uncharacterized protein</fullName>
    </submittedName>
</protein>
<dbReference type="KEGG" id="clec:106662941"/>
<evidence type="ECO:0000256" key="1">
    <source>
        <dbReference type="SAM" id="SignalP"/>
    </source>
</evidence>
<feature type="chain" id="PRO_5035147020" evidence="1">
    <location>
        <begin position="20"/>
        <end position="185"/>
    </location>
</feature>
<accession>A0A8I6RDR7</accession>
<dbReference type="Proteomes" id="UP000494040">
    <property type="component" value="Unassembled WGS sequence"/>
</dbReference>
<proteinExistence type="predicted"/>
<organism evidence="2 3">
    <name type="scientific">Cimex lectularius</name>
    <name type="common">Bed bug</name>
    <name type="synonym">Acanthia lectularia</name>
    <dbReference type="NCBI Taxonomy" id="79782"/>
    <lineage>
        <taxon>Eukaryota</taxon>
        <taxon>Metazoa</taxon>
        <taxon>Ecdysozoa</taxon>
        <taxon>Arthropoda</taxon>
        <taxon>Hexapoda</taxon>
        <taxon>Insecta</taxon>
        <taxon>Pterygota</taxon>
        <taxon>Neoptera</taxon>
        <taxon>Paraneoptera</taxon>
        <taxon>Hemiptera</taxon>
        <taxon>Heteroptera</taxon>
        <taxon>Panheteroptera</taxon>
        <taxon>Cimicomorpha</taxon>
        <taxon>Cimicidae</taxon>
        <taxon>Cimex</taxon>
    </lineage>
</organism>
<dbReference type="AlphaFoldDB" id="A0A8I6RDR7"/>
<keyword evidence="1" id="KW-0732">Signal</keyword>